<evidence type="ECO:0000256" key="2">
    <source>
        <dbReference type="ARBA" id="ARBA00023002"/>
    </source>
</evidence>
<dbReference type="GO" id="GO:0016615">
    <property type="term" value="F:malate dehydrogenase activity"/>
    <property type="evidence" value="ECO:0007669"/>
    <property type="project" value="InterPro"/>
</dbReference>
<keyword evidence="4" id="KW-1185">Reference proteome</keyword>
<dbReference type="AlphaFoldDB" id="A0A3S5B167"/>
<protein>
    <recommendedName>
        <fullName evidence="5">Lactate/malate dehydrogenase C-terminal domain-containing protein</fullName>
    </recommendedName>
</protein>
<keyword evidence="2" id="KW-0560">Oxidoreductase</keyword>
<dbReference type="InterPro" id="IPR015955">
    <property type="entry name" value="Lactate_DH/Glyco_Ohase_4_C"/>
</dbReference>
<sequence length="526" mass="59932">MNKTRPTRPLTNLRHAAEIRGVSNCPYYAKVELLADELTAKLPDFRVHKIVKNPEDWQNWIQEETLKNKWTTVKASPVVWRELVDRGGPKTLLGGANEFLEYAMAYFNAESLLNTDVLMEIAKDNVYFEKGRRQKEAIMKSLEPMHKKVAVFGIDCESAYHFLSKLAIENVFPNNEPIELSIYSDNFSMEMQNCLNMELLDMASVHLRHFEFVKSLEECVAAAELIIMFDVIPRETVIKTVRKRTTILFEERSDWLQRRYLFLVQLSEAIRAQCNPTIKVLITGNPHFYQIAEGAYTPINFDVTVLAGLLENFMEPRNVFGLSKPLERIFTTALARQLKVRSADVSNVVVWGNAGGRMEVDTSRSQVYRKRDRETSVCGPDWFHLSADSMPCKSSALRTDIVYKDMKPGGIRSTMKSLILHSECIISLLSELFRGPTLTEQHFTSLVTVSNGGSSSRGEYSVPEGLAFSFPVVLTPASCWAVVKDFSVDEDLNARLKNCAKEILKDLRVLDIPKWQRCRLFADGEY</sequence>
<evidence type="ECO:0000313" key="3">
    <source>
        <dbReference type="EMBL" id="VEL10232.1"/>
    </source>
</evidence>
<dbReference type="Gene3D" id="3.90.110.10">
    <property type="entry name" value="Lactate dehydrogenase/glycoside hydrolase, family 4, C-terminal"/>
    <property type="match status" value="1"/>
</dbReference>
<dbReference type="Proteomes" id="UP000784294">
    <property type="component" value="Unassembled WGS sequence"/>
</dbReference>
<accession>A0A3S5B167</accession>
<dbReference type="InterPro" id="IPR036291">
    <property type="entry name" value="NAD(P)-bd_dom_sf"/>
</dbReference>
<proteinExistence type="inferred from homology"/>
<dbReference type="PANTHER" id="PTHR23382">
    <property type="entry name" value="MALATE DEHYDROGENASE"/>
    <property type="match status" value="1"/>
</dbReference>
<dbReference type="GO" id="GO:0006108">
    <property type="term" value="P:malate metabolic process"/>
    <property type="evidence" value="ECO:0007669"/>
    <property type="project" value="InterPro"/>
</dbReference>
<dbReference type="InterPro" id="IPR010945">
    <property type="entry name" value="Malate_DH_type2"/>
</dbReference>
<evidence type="ECO:0000256" key="1">
    <source>
        <dbReference type="ARBA" id="ARBA00009613"/>
    </source>
</evidence>
<reference evidence="3" key="1">
    <citation type="submission" date="2018-11" db="EMBL/GenBank/DDBJ databases">
        <authorList>
            <consortium name="Pathogen Informatics"/>
        </authorList>
    </citation>
    <scope>NUCLEOTIDE SEQUENCE</scope>
</reference>
<dbReference type="GO" id="GO:0016616">
    <property type="term" value="F:oxidoreductase activity, acting on the CH-OH group of donors, NAD or NADP as acceptor"/>
    <property type="evidence" value="ECO:0007669"/>
    <property type="project" value="InterPro"/>
</dbReference>
<dbReference type="SUPFAM" id="SSF51735">
    <property type="entry name" value="NAD(P)-binding Rossmann-fold domains"/>
    <property type="match status" value="1"/>
</dbReference>
<name>A0A3S5B167_9PLAT</name>
<dbReference type="EMBL" id="CAAALY010008411">
    <property type="protein sequence ID" value="VEL10232.1"/>
    <property type="molecule type" value="Genomic_DNA"/>
</dbReference>
<evidence type="ECO:0000313" key="4">
    <source>
        <dbReference type="Proteomes" id="UP000784294"/>
    </source>
</evidence>
<comment type="caution">
    <text evidence="3">The sequence shown here is derived from an EMBL/GenBank/DDBJ whole genome shotgun (WGS) entry which is preliminary data.</text>
</comment>
<organism evidence="3 4">
    <name type="scientific">Protopolystoma xenopodis</name>
    <dbReference type="NCBI Taxonomy" id="117903"/>
    <lineage>
        <taxon>Eukaryota</taxon>
        <taxon>Metazoa</taxon>
        <taxon>Spiralia</taxon>
        <taxon>Lophotrochozoa</taxon>
        <taxon>Platyhelminthes</taxon>
        <taxon>Monogenea</taxon>
        <taxon>Polyopisthocotylea</taxon>
        <taxon>Polystomatidea</taxon>
        <taxon>Polystomatidae</taxon>
        <taxon>Protopolystoma</taxon>
    </lineage>
</organism>
<evidence type="ECO:0008006" key="5">
    <source>
        <dbReference type="Google" id="ProtNLM"/>
    </source>
</evidence>
<dbReference type="OrthoDB" id="1510206at2759"/>
<gene>
    <name evidence="3" type="ORF">PXEA_LOCUS3672</name>
</gene>
<comment type="similarity">
    <text evidence="1">Belongs to the LDH/MDH superfamily. MDH type 2 family.</text>
</comment>
<dbReference type="SUPFAM" id="SSF56327">
    <property type="entry name" value="LDH C-terminal domain-like"/>
    <property type="match status" value="1"/>
</dbReference>
<dbReference type="Gene3D" id="3.40.50.720">
    <property type="entry name" value="NAD(P)-binding Rossmann-like Domain"/>
    <property type="match status" value="1"/>
</dbReference>